<dbReference type="AlphaFoldDB" id="A0A4C1WPJ2"/>
<keyword evidence="1" id="KW-0472">Membrane</keyword>
<evidence type="ECO:0000313" key="3">
    <source>
        <dbReference type="Proteomes" id="UP000299102"/>
    </source>
</evidence>
<evidence type="ECO:0000313" key="2">
    <source>
        <dbReference type="EMBL" id="GBP52027.1"/>
    </source>
</evidence>
<reference evidence="2 3" key="1">
    <citation type="journal article" date="2019" name="Commun. Biol.">
        <title>The bagworm genome reveals a unique fibroin gene that provides high tensile strength.</title>
        <authorList>
            <person name="Kono N."/>
            <person name="Nakamura H."/>
            <person name="Ohtoshi R."/>
            <person name="Tomita M."/>
            <person name="Numata K."/>
            <person name="Arakawa K."/>
        </authorList>
    </citation>
    <scope>NUCLEOTIDE SEQUENCE [LARGE SCALE GENOMIC DNA]</scope>
</reference>
<comment type="caution">
    <text evidence="2">The sequence shown here is derived from an EMBL/GenBank/DDBJ whole genome shotgun (WGS) entry which is preliminary data.</text>
</comment>
<dbReference type="EMBL" id="BGZK01000593">
    <property type="protein sequence ID" value="GBP52027.1"/>
    <property type="molecule type" value="Genomic_DNA"/>
</dbReference>
<keyword evidence="1" id="KW-0812">Transmembrane</keyword>
<gene>
    <name evidence="2" type="ORF">EVAR_45877_1</name>
</gene>
<proteinExistence type="predicted"/>
<organism evidence="2 3">
    <name type="scientific">Eumeta variegata</name>
    <name type="common">Bagworm moth</name>
    <name type="synonym">Eumeta japonica</name>
    <dbReference type="NCBI Taxonomy" id="151549"/>
    <lineage>
        <taxon>Eukaryota</taxon>
        <taxon>Metazoa</taxon>
        <taxon>Ecdysozoa</taxon>
        <taxon>Arthropoda</taxon>
        <taxon>Hexapoda</taxon>
        <taxon>Insecta</taxon>
        <taxon>Pterygota</taxon>
        <taxon>Neoptera</taxon>
        <taxon>Endopterygota</taxon>
        <taxon>Lepidoptera</taxon>
        <taxon>Glossata</taxon>
        <taxon>Ditrysia</taxon>
        <taxon>Tineoidea</taxon>
        <taxon>Psychidae</taxon>
        <taxon>Oiketicinae</taxon>
        <taxon>Eumeta</taxon>
    </lineage>
</organism>
<accession>A0A4C1WPJ2</accession>
<sequence length="118" mass="12720">MLSESAAARLLTISIRASRGGVRRNAPICMICNRRRRKPGPNLNSDISSSKFLLIYTICCGMRLYIYIILLASTTPDGYVTEGQAQAARDGGAAGDACRVNALMTNWNVVETRAPLAG</sequence>
<protein>
    <submittedName>
        <fullName evidence="2">Uncharacterized protein</fullName>
    </submittedName>
</protein>
<keyword evidence="1" id="KW-1133">Transmembrane helix</keyword>
<dbReference type="Proteomes" id="UP000299102">
    <property type="component" value="Unassembled WGS sequence"/>
</dbReference>
<feature type="transmembrane region" description="Helical" evidence="1">
    <location>
        <begin position="53"/>
        <end position="72"/>
    </location>
</feature>
<keyword evidence="3" id="KW-1185">Reference proteome</keyword>
<name>A0A4C1WPJ2_EUMVA</name>
<evidence type="ECO:0000256" key="1">
    <source>
        <dbReference type="SAM" id="Phobius"/>
    </source>
</evidence>